<protein>
    <recommendedName>
        <fullName evidence="6">FG-GAP repeat protein</fullName>
    </recommendedName>
</protein>
<evidence type="ECO:0008006" key="6">
    <source>
        <dbReference type="Google" id="ProtNLM"/>
    </source>
</evidence>
<evidence type="ECO:0000313" key="5">
    <source>
        <dbReference type="Proteomes" id="UP001253458"/>
    </source>
</evidence>
<evidence type="ECO:0000256" key="1">
    <source>
        <dbReference type="SAM" id="SignalP"/>
    </source>
</evidence>
<dbReference type="Proteomes" id="UP001249076">
    <property type="component" value="Unassembled WGS sequence"/>
</dbReference>
<keyword evidence="4" id="KW-1185">Reference proteome</keyword>
<gene>
    <name evidence="2" type="ORF">J2W88_000506</name>
    <name evidence="3" type="ORF">J2W93_000507</name>
</gene>
<comment type="caution">
    <text evidence="2">The sequence shown here is derived from an EMBL/GenBank/DDBJ whole genome shotgun (WGS) entry which is preliminary data.</text>
</comment>
<name>A0AAJ2BQH6_ACIDE</name>
<sequence length="213" mass="23107">MPLTHRISIAVALLTMAAAACAQPQEFAHSKAVVAALFPNQKFVEWTATAGDWNGDGVQDIALILNEVDGPVDRPMEIRLVVLAGTAGGAYTLLSASSSYCVAQKFYNLEAKGASLWVTAVDKAEGEVSATTTLQFRFNPRRADFELIGKENVWEVQGKEYGRSSVNYLAGKFITYERTKGRVKTSKEKRFAVPSLASLNGFNCTTYDDGVSP</sequence>
<dbReference type="RefSeq" id="WP_209816602.1">
    <property type="nucleotide sequence ID" value="NZ_JAVDTL010000001.1"/>
</dbReference>
<reference evidence="2 4" key="1">
    <citation type="submission" date="2023-07" db="EMBL/GenBank/DDBJ databases">
        <title>Sorghum-associated microbial communities from plants grown in Nebraska, USA.</title>
        <authorList>
            <person name="Schachtman D."/>
        </authorList>
    </citation>
    <scope>NUCLEOTIDE SEQUENCE</scope>
    <source>
        <strain evidence="3 4">BE105</strain>
        <strain evidence="2">BE69</strain>
    </source>
</reference>
<evidence type="ECO:0000313" key="4">
    <source>
        <dbReference type="Proteomes" id="UP001249076"/>
    </source>
</evidence>
<proteinExistence type="predicted"/>
<dbReference type="AlphaFoldDB" id="A0AAJ2BQH6"/>
<feature type="chain" id="PRO_5042592474" description="FG-GAP repeat protein" evidence="1">
    <location>
        <begin position="23"/>
        <end position="213"/>
    </location>
</feature>
<organism evidence="2 5">
    <name type="scientific">Acidovorax delafieldii</name>
    <name type="common">Pseudomonas delafieldii</name>
    <dbReference type="NCBI Taxonomy" id="47920"/>
    <lineage>
        <taxon>Bacteria</taxon>
        <taxon>Pseudomonadati</taxon>
        <taxon>Pseudomonadota</taxon>
        <taxon>Betaproteobacteria</taxon>
        <taxon>Burkholderiales</taxon>
        <taxon>Comamonadaceae</taxon>
        <taxon>Acidovorax</taxon>
    </lineage>
</organism>
<feature type="signal peptide" evidence="1">
    <location>
        <begin position="1"/>
        <end position="22"/>
    </location>
</feature>
<dbReference type="EMBL" id="JAVDTS010000001">
    <property type="protein sequence ID" value="MDR6835686.1"/>
    <property type="molecule type" value="Genomic_DNA"/>
</dbReference>
<dbReference type="PROSITE" id="PS51257">
    <property type="entry name" value="PROKAR_LIPOPROTEIN"/>
    <property type="match status" value="1"/>
</dbReference>
<evidence type="ECO:0000313" key="2">
    <source>
        <dbReference type="EMBL" id="MDR6765248.1"/>
    </source>
</evidence>
<keyword evidence="1" id="KW-0732">Signal</keyword>
<dbReference type="Proteomes" id="UP001253458">
    <property type="component" value="Unassembled WGS sequence"/>
</dbReference>
<dbReference type="EMBL" id="JAVDTL010000001">
    <property type="protein sequence ID" value="MDR6765248.1"/>
    <property type="molecule type" value="Genomic_DNA"/>
</dbReference>
<evidence type="ECO:0000313" key="3">
    <source>
        <dbReference type="EMBL" id="MDR6835686.1"/>
    </source>
</evidence>
<accession>A0AAJ2BQH6</accession>